<keyword evidence="1" id="KW-0472">Membrane</keyword>
<dbReference type="InterPro" id="IPR013424">
    <property type="entry name" value="Ice-binding_C"/>
</dbReference>
<dbReference type="EMBL" id="JAUUDS010000002">
    <property type="protein sequence ID" value="MDP1027068.1"/>
    <property type="molecule type" value="Genomic_DNA"/>
</dbReference>
<feature type="domain" description="Ice-binding protein C-terminal" evidence="3">
    <location>
        <begin position="157"/>
        <end position="182"/>
    </location>
</feature>
<evidence type="ECO:0000256" key="1">
    <source>
        <dbReference type="SAM" id="Phobius"/>
    </source>
</evidence>
<keyword evidence="1" id="KW-0812">Transmembrane</keyword>
<gene>
    <name evidence="4" type="ORF">Q5H91_07580</name>
</gene>
<keyword evidence="5" id="KW-1185">Reference proteome</keyword>
<feature type="transmembrane region" description="Helical" evidence="1">
    <location>
        <begin position="162"/>
        <end position="180"/>
    </location>
</feature>
<evidence type="ECO:0000256" key="2">
    <source>
        <dbReference type="SAM" id="SignalP"/>
    </source>
</evidence>
<evidence type="ECO:0000259" key="3">
    <source>
        <dbReference type="Pfam" id="PF07589"/>
    </source>
</evidence>
<feature type="chain" id="PRO_5047532331" evidence="2">
    <location>
        <begin position="24"/>
        <end position="190"/>
    </location>
</feature>
<accession>A0ABT9EKD1</accession>
<dbReference type="NCBIfam" id="TIGR02595">
    <property type="entry name" value="PEP_CTERM"/>
    <property type="match status" value="1"/>
</dbReference>
<protein>
    <submittedName>
        <fullName evidence="4">PEPxxWA-CTERM sorting domain-containing protein</fullName>
    </submittedName>
</protein>
<name>A0ABT9EKD1_9SPHN</name>
<dbReference type="NCBIfam" id="NF035944">
    <property type="entry name" value="PEPxxWA-CTERM"/>
    <property type="match status" value="1"/>
</dbReference>
<sequence>MKKFALAASAALIALSAATPAMAARMFTLTATGSSFNIDATLTTTDSSDNVGYSNNTGYLITGITGTVKPAGNGNNVQTINGLSAVGTYPVDGVVSNDNILKTTAPYFDLAGVSFTTAQGGSPFNLYYDGGYLFIRGRNQNNTGSFTSVTISEITAAVPEPATWAMMLVGFGMVAGAARYRRRSTKAAYA</sequence>
<dbReference type="Proteomes" id="UP001230685">
    <property type="component" value="Unassembled WGS sequence"/>
</dbReference>
<dbReference type="Pfam" id="PF07589">
    <property type="entry name" value="PEP-CTERM"/>
    <property type="match status" value="1"/>
</dbReference>
<evidence type="ECO:0000313" key="5">
    <source>
        <dbReference type="Proteomes" id="UP001230685"/>
    </source>
</evidence>
<evidence type="ECO:0000313" key="4">
    <source>
        <dbReference type="EMBL" id="MDP1027068.1"/>
    </source>
</evidence>
<keyword evidence="2" id="KW-0732">Signal</keyword>
<organism evidence="4 5">
    <name type="scientific">Sphingomonas aurea</name>
    <dbReference type="NCBI Taxonomy" id="3063994"/>
    <lineage>
        <taxon>Bacteria</taxon>
        <taxon>Pseudomonadati</taxon>
        <taxon>Pseudomonadota</taxon>
        <taxon>Alphaproteobacteria</taxon>
        <taxon>Sphingomonadales</taxon>
        <taxon>Sphingomonadaceae</taxon>
        <taxon>Sphingomonas</taxon>
    </lineage>
</organism>
<reference evidence="4 5" key="1">
    <citation type="submission" date="2023-07" db="EMBL/GenBank/DDBJ databases">
        <authorList>
            <person name="Kim M.K."/>
        </authorList>
    </citation>
    <scope>NUCLEOTIDE SEQUENCE [LARGE SCALE GENOMIC DNA]</scope>
    <source>
        <strain evidence="4 5">KR1UV-12</strain>
    </source>
</reference>
<keyword evidence="1" id="KW-1133">Transmembrane helix</keyword>
<proteinExistence type="predicted"/>
<feature type="signal peptide" evidence="2">
    <location>
        <begin position="1"/>
        <end position="23"/>
    </location>
</feature>
<comment type="caution">
    <text evidence="4">The sequence shown here is derived from an EMBL/GenBank/DDBJ whole genome shotgun (WGS) entry which is preliminary data.</text>
</comment>